<keyword evidence="4" id="KW-0862">Zinc</keyword>
<dbReference type="GO" id="GO:0008270">
    <property type="term" value="F:zinc ion binding"/>
    <property type="evidence" value="ECO:0007669"/>
    <property type="project" value="UniProtKB-KW"/>
</dbReference>
<proteinExistence type="predicted"/>
<organism evidence="8 9">
    <name type="scientific">Esox lucius</name>
    <name type="common">Northern pike</name>
    <dbReference type="NCBI Taxonomy" id="8010"/>
    <lineage>
        <taxon>Eukaryota</taxon>
        <taxon>Metazoa</taxon>
        <taxon>Chordata</taxon>
        <taxon>Craniata</taxon>
        <taxon>Vertebrata</taxon>
        <taxon>Euteleostomi</taxon>
        <taxon>Actinopterygii</taxon>
        <taxon>Neopterygii</taxon>
        <taxon>Teleostei</taxon>
        <taxon>Protacanthopterygii</taxon>
        <taxon>Esociformes</taxon>
        <taxon>Esocidae</taxon>
        <taxon>Esox</taxon>
    </lineage>
</organism>
<evidence type="ECO:0000256" key="1">
    <source>
        <dbReference type="ARBA" id="ARBA00022723"/>
    </source>
</evidence>
<reference evidence="8" key="2">
    <citation type="submission" date="2025-08" db="UniProtKB">
        <authorList>
            <consortium name="Ensembl"/>
        </authorList>
    </citation>
    <scope>IDENTIFICATION</scope>
</reference>
<dbReference type="SUPFAM" id="SSF57667">
    <property type="entry name" value="beta-beta-alpha zinc fingers"/>
    <property type="match status" value="2"/>
</dbReference>
<dbReference type="PROSITE" id="PS50157">
    <property type="entry name" value="ZINC_FINGER_C2H2_2"/>
    <property type="match status" value="2"/>
</dbReference>
<name>A0AAY5KH93_ESOLU</name>
<evidence type="ECO:0000256" key="6">
    <source>
        <dbReference type="SAM" id="MobiDB-lite"/>
    </source>
</evidence>
<feature type="compositionally biased region" description="Polar residues" evidence="6">
    <location>
        <begin position="162"/>
        <end position="174"/>
    </location>
</feature>
<keyword evidence="1" id="KW-0479">Metal-binding</keyword>
<feature type="domain" description="C2H2-type" evidence="7">
    <location>
        <begin position="300"/>
        <end position="327"/>
    </location>
</feature>
<dbReference type="PANTHER" id="PTHR24409">
    <property type="entry name" value="ZINC FINGER PROTEIN 142"/>
    <property type="match status" value="1"/>
</dbReference>
<evidence type="ECO:0000313" key="8">
    <source>
        <dbReference type="Ensembl" id="ENSELUP00000088106.1"/>
    </source>
</evidence>
<dbReference type="GO" id="GO:0000977">
    <property type="term" value="F:RNA polymerase II transcription regulatory region sequence-specific DNA binding"/>
    <property type="evidence" value="ECO:0007669"/>
    <property type="project" value="TreeGrafter"/>
</dbReference>
<dbReference type="RefSeq" id="XP_012994907.2">
    <property type="nucleotide sequence ID" value="XM_013139453.4"/>
</dbReference>
<evidence type="ECO:0000256" key="2">
    <source>
        <dbReference type="ARBA" id="ARBA00022737"/>
    </source>
</evidence>
<dbReference type="PROSITE" id="PS00028">
    <property type="entry name" value="ZINC_FINGER_C2H2_1"/>
    <property type="match status" value="2"/>
</dbReference>
<dbReference type="KEGG" id="els:106024830"/>
<dbReference type="Pfam" id="PF00096">
    <property type="entry name" value="zf-C2H2"/>
    <property type="match status" value="2"/>
</dbReference>
<feature type="region of interest" description="Disordered" evidence="6">
    <location>
        <begin position="202"/>
        <end position="247"/>
    </location>
</feature>
<dbReference type="InterPro" id="IPR013087">
    <property type="entry name" value="Znf_C2H2_type"/>
</dbReference>
<dbReference type="PANTHER" id="PTHR24409:SF295">
    <property type="entry name" value="AZ2-RELATED"/>
    <property type="match status" value="1"/>
</dbReference>
<dbReference type="AlphaFoldDB" id="A0AAY5KH93"/>
<evidence type="ECO:0000256" key="5">
    <source>
        <dbReference type="PROSITE-ProRule" id="PRU00042"/>
    </source>
</evidence>
<sequence>MLPNIEALRMILDRRLTQAVDELFGVVETKIAEYQQETCRSKVDNNRMKVEYEEHLKRVKEENSRLKMLLDVFLQPKLKLQRLEDLQQFTISEVVSPEKQQVWSSSPGQKDEESGPSQIQKEQEELWVISERREQLQVVDYNTDDSADSNNFLSTARGKCDYNQNPTPQSPSNLYRISTQCKENISRDDLPSVTTKPELITTEISSNSQHSASVNSDWSELSESSESLDQTESDGPPLKLRRRQTKAGQSTHFFTEGRKVAEMLPQKSLRHSNVQCRICATPFITMASLVIHAHIHTHFLRCGICGRSFESVEGLKNHLHFHVARTGLLSCYICGVLFVEDEGTLLEEHIMKDHKLKSYQCLGCNKCFDNRHDLTLHMRSHTKTIAQD</sequence>
<feature type="region of interest" description="Disordered" evidence="6">
    <location>
        <begin position="100"/>
        <end position="122"/>
    </location>
</feature>
<keyword evidence="2" id="KW-0677">Repeat</keyword>
<accession>A0AAY5KH93</accession>
<dbReference type="InterPro" id="IPR036236">
    <property type="entry name" value="Znf_C2H2_sf"/>
</dbReference>
<dbReference type="GO" id="GO:0000981">
    <property type="term" value="F:DNA-binding transcription factor activity, RNA polymerase II-specific"/>
    <property type="evidence" value="ECO:0007669"/>
    <property type="project" value="TreeGrafter"/>
</dbReference>
<evidence type="ECO:0000313" key="9">
    <source>
        <dbReference type="Proteomes" id="UP000265140"/>
    </source>
</evidence>
<evidence type="ECO:0000256" key="3">
    <source>
        <dbReference type="ARBA" id="ARBA00022771"/>
    </source>
</evidence>
<evidence type="ECO:0000256" key="4">
    <source>
        <dbReference type="ARBA" id="ARBA00022833"/>
    </source>
</evidence>
<dbReference type="GeneTree" id="ENSGT00970000194185"/>
<dbReference type="SMART" id="SM00355">
    <property type="entry name" value="ZnF_C2H2"/>
    <property type="match status" value="3"/>
</dbReference>
<evidence type="ECO:0000259" key="7">
    <source>
        <dbReference type="PROSITE" id="PS50157"/>
    </source>
</evidence>
<feature type="compositionally biased region" description="Low complexity" evidence="6">
    <location>
        <begin position="205"/>
        <end position="234"/>
    </location>
</feature>
<dbReference type="GO" id="GO:0005634">
    <property type="term" value="C:nucleus"/>
    <property type="evidence" value="ECO:0007669"/>
    <property type="project" value="TreeGrafter"/>
</dbReference>
<reference evidence="8 9" key="1">
    <citation type="submission" date="2020-02" db="EMBL/GenBank/DDBJ databases">
        <title>Esox lucius (northern pike) genome, fEsoLuc1, primary haplotype.</title>
        <authorList>
            <person name="Myers G."/>
            <person name="Karagic N."/>
            <person name="Meyer A."/>
            <person name="Pippel M."/>
            <person name="Reichard M."/>
            <person name="Winkler S."/>
            <person name="Tracey A."/>
            <person name="Sims Y."/>
            <person name="Howe K."/>
            <person name="Rhie A."/>
            <person name="Formenti G."/>
            <person name="Durbin R."/>
            <person name="Fedrigo O."/>
            <person name="Jarvis E.D."/>
        </authorList>
    </citation>
    <scope>NUCLEOTIDE SEQUENCE [LARGE SCALE GENOMIC DNA]</scope>
</reference>
<reference evidence="8" key="3">
    <citation type="submission" date="2025-09" db="UniProtKB">
        <authorList>
            <consortium name="Ensembl"/>
        </authorList>
    </citation>
    <scope>IDENTIFICATION</scope>
</reference>
<dbReference type="GeneID" id="106024830"/>
<dbReference type="Gene3D" id="3.30.160.60">
    <property type="entry name" value="Classic Zinc Finger"/>
    <property type="match status" value="2"/>
</dbReference>
<feature type="domain" description="C2H2-type" evidence="7">
    <location>
        <begin position="359"/>
        <end position="382"/>
    </location>
</feature>
<dbReference type="Ensembl" id="ENSELUT00000087808.1">
    <property type="protein sequence ID" value="ENSELUP00000088106.1"/>
    <property type="gene ID" value="ENSELUG00000042556.1"/>
</dbReference>
<feature type="region of interest" description="Disordered" evidence="6">
    <location>
        <begin position="140"/>
        <end position="174"/>
    </location>
</feature>
<keyword evidence="9" id="KW-1185">Reference proteome</keyword>
<keyword evidence="3 5" id="KW-0863">Zinc-finger</keyword>
<protein>
    <recommendedName>
        <fullName evidence="7">C2H2-type domain-containing protein</fullName>
    </recommendedName>
</protein>
<dbReference type="Proteomes" id="UP000265140">
    <property type="component" value="Chromosome 20"/>
</dbReference>